<organism evidence="2 3">
    <name type="scientific">Sulfuriferula multivorans</name>
    <dbReference type="NCBI Taxonomy" id="1559896"/>
    <lineage>
        <taxon>Bacteria</taxon>
        <taxon>Pseudomonadati</taxon>
        <taxon>Pseudomonadota</taxon>
        <taxon>Betaproteobacteria</taxon>
        <taxon>Nitrosomonadales</taxon>
        <taxon>Sulfuricellaceae</taxon>
        <taxon>Sulfuriferula</taxon>
    </lineage>
</organism>
<dbReference type="AlphaFoldDB" id="A0A401JHW8"/>
<reference evidence="2 3" key="1">
    <citation type="journal article" date="2019" name="Front. Microbiol.">
        <title>Genomes of Neutrophilic Sulfur-Oxidizing Chemolithoautotrophs Representing 9 Proteobacterial Species From 8 Genera.</title>
        <authorList>
            <person name="Watanabe T."/>
            <person name="Kojima H."/>
            <person name="Umezawa K."/>
            <person name="Hori C."/>
            <person name="Takasuka T.E."/>
            <person name="Kato Y."/>
            <person name="Fukui M."/>
        </authorList>
    </citation>
    <scope>NUCLEOTIDE SEQUENCE [LARGE SCALE GENOMIC DNA]</scope>
    <source>
        <strain evidence="2 3">TTN</strain>
    </source>
</reference>
<keyword evidence="3" id="KW-1185">Reference proteome</keyword>
<name>A0A401JHW8_9PROT</name>
<evidence type="ECO:0000313" key="2">
    <source>
        <dbReference type="EMBL" id="GBL47672.1"/>
    </source>
</evidence>
<dbReference type="Proteomes" id="UP000286806">
    <property type="component" value="Unassembled WGS sequence"/>
</dbReference>
<feature type="region of interest" description="Disordered" evidence="1">
    <location>
        <begin position="21"/>
        <end position="46"/>
    </location>
</feature>
<comment type="caution">
    <text evidence="2">The sequence shown here is derived from an EMBL/GenBank/DDBJ whole genome shotgun (WGS) entry which is preliminary data.</text>
</comment>
<evidence type="ECO:0000313" key="3">
    <source>
        <dbReference type="Proteomes" id="UP000286806"/>
    </source>
</evidence>
<protein>
    <submittedName>
        <fullName evidence="2">Uncharacterized protein</fullName>
    </submittedName>
</protein>
<gene>
    <name evidence="2" type="ORF">SFMTTN_3514</name>
</gene>
<sequence length="46" mass="4907">MFVGTGGLNARFNEQLADSARNRKTKSLSHFNASGGGLKQRLSLLG</sequence>
<dbReference type="EMBL" id="BGOW01000062">
    <property type="protein sequence ID" value="GBL47672.1"/>
    <property type="molecule type" value="Genomic_DNA"/>
</dbReference>
<accession>A0A401JHW8</accession>
<evidence type="ECO:0000256" key="1">
    <source>
        <dbReference type="SAM" id="MobiDB-lite"/>
    </source>
</evidence>
<proteinExistence type="predicted"/>